<proteinExistence type="predicted"/>
<feature type="transmembrane region" description="Helical" evidence="1">
    <location>
        <begin position="81"/>
        <end position="102"/>
    </location>
</feature>
<evidence type="ECO:0000256" key="1">
    <source>
        <dbReference type="SAM" id="Phobius"/>
    </source>
</evidence>
<dbReference type="OrthoDB" id="2312079at2"/>
<keyword evidence="1" id="KW-1133">Transmembrane helix</keyword>
<feature type="transmembrane region" description="Helical" evidence="1">
    <location>
        <begin position="214"/>
        <end position="235"/>
    </location>
</feature>
<keyword evidence="1" id="KW-0472">Membrane</keyword>
<comment type="caution">
    <text evidence="2">The sequence shown here is derived from an EMBL/GenBank/DDBJ whole genome shotgun (WGS) entry which is preliminary data.</text>
</comment>
<dbReference type="PATRIC" id="fig|1423810.4.peg.642"/>
<evidence type="ECO:0000313" key="3">
    <source>
        <dbReference type="Proteomes" id="UP000051789"/>
    </source>
</evidence>
<dbReference type="RefSeq" id="WP_054749602.1">
    <property type="nucleotide sequence ID" value="NZ_AYZK01000001.1"/>
</dbReference>
<evidence type="ECO:0000313" key="2">
    <source>
        <dbReference type="EMBL" id="KRM88332.1"/>
    </source>
</evidence>
<keyword evidence="1" id="KW-0812">Transmembrane</keyword>
<evidence type="ECO:0008006" key="4">
    <source>
        <dbReference type="Google" id="ProtNLM"/>
    </source>
</evidence>
<keyword evidence="3" id="KW-1185">Reference proteome</keyword>
<dbReference type="AlphaFoldDB" id="A0A0R2CJ78"/>
<dbReference type="STRING" id="1423810.FD19_GL000626"/>
<reference evidence="2 3" key="1">
    <citation type="journal article" date="2015" name="Genome Announc.">
        <title>Expanding the biotechnology potential of lactobacilli through comparative genomics of 213 strains and associated genera.</title>
        <authorList>
            <person name="Sun Z."/>
            <person name="Harris H.M."/>
            <person name="McCann A."/>
            <person name="Guo C."/>
            <person name="Argimon S."/>
            <person name="Zhang W."/>
            <person name="Yang X."/>
            <person name="Jeffery I.B."/>
            <person name="Cooney J.C."/>
            <person name="Kagawa T.F."/>
            <person name="Liu W."/>
            <person name="Song Y."/>
            <person name="Salvetti E."/>
            <person name="Wrobel A."/>
            <person name="Rasinkangas P."/>
            <person name="Parkhill J."/>
            <person name="Rea M.C."/>
            <person name="O'Sullivan O."/>
            <person name="Ritari J."/>
            <person name="Douillard F.P."/>
            <person name="Paul Ross R."/>
            <person name="Yang R."/>
            <person name="Briner A.E."/>
            <person name="Felis G.E."/>
            <person name="de Vos W.M."/>
            <person name="Barrangou R."/>
            <person name="Klaenhammer T.R."/>
            <person name="Caufield P.W."/>
            <person name="Cui Y."/>
            <person name="Zhang H."/>
            <person name="O'Toole P.W."/>
        </authorList>
    </citation>
    <scope>NUCLEOTIDE SEQUENCE [LARGE SCALE GENOMIC DNA]</scope>
    <source>
        <strain evidence="2 3">DSM 22698</strain>
    </source>
</reference>
<name>A0A0R2CJ78_9LACO</name>
<protein>
    <recommendedName>
        <fullName evidence="4">ABC transporter permease</fullName>
    </recommendedName>
</protein>
<dbReference type="EMBL" id="AYZK01000001">
    <property type="protein sequence ID" value="KRM88332.1"/>
    <property type="molecule type" value="Genomic_DNA"/>
</dbReference>
<feature type="transmembrane region" description="Helical" evidence="1">
    <location>
        <begin position="126"/>
        <end position="148"/>
    </location>
</feature>
<dbReference type="Proteomes" id="UP000051789">
    <property type="component" value="Unassembled WGS sequence"/>
</dbReference>
<sequence>MRFLERVMMGLAYHRQMNIIIAVLTAVYTLFGLFLRTSAQTSTANATNFSRRLTEISGSGTSNVANTVQHAHLTQANYYDIALLLVTMIYLVALFFVAMWFIHRQETEIGAYLGAGKRSLDVASQFALEGGISAAAGFSVVAVTVSLFSQTLGHWCNSINQYFFVHTINRAPGANHHELMMGIKTMMTNHMTDFNPQSLLRGTGNPTAQMPTGITGFALVGVYAIGSVIIVNLLVTAIQAHNVRRQLN</sequence>
<gene>
    <name evidence="2" type="ORF">FD19_GL000626</name>
</gene>
<accession>A0A0R2CJ78</accession>
<organism evidence="2 3">
    <name type="scientific">Lacticaseibacillus thailandensis DSM 22698 = JCM 13996</name>
    <dbReference type="NCBI Taxonomy" id="1423810"/>
    <lineage>
        <taxon>Bacteria</taxon>
        <taxon>Bacillati</taxon>
        <taxon>Bacillota</taxon>
        <taxon>Bacilli</taxon>
        <taxon>Lactobacillales</taxon>
        <taxon>Lactobacillaceae</taxon>
        <taxon>Lacticaseibacillus</taxon>
    </lineage>
</organism>